<sequence length="178" mass="20575">MINARAQQTERNKRRHQHAKKPNFDVGDYVLRSRVDSKHQDKLLVTWIGPYQITRADPHSFAVRHLVTGEETDVHASRLKFYADSSLHISEELREHVAAQGQILSVNELLNYTWNSTKKDYDILVSWKGLEPIEDSNESAKSLAKDIPTLLKQFAERCGDSRFERHVHDLTKQRSEAS</sequence>
<dbReference type="Proteomes" id="UP000429607">
    <property type="component" value="Unassembled WGS sequence"/>
</dbReference>
<gene>
    <name evidence="2" type="ORF">PR001_g28252</name>
</gene>
<dbReference type="SUPFAM" id="SSF54160">
    <property type="entry name" value="Chromo domain-like"/>
    <property type="match status" value="1"/>
</dbReference>
<proteinExistence type="predicted"/>
<organism evidence="2 3">
    <name type="scientific">Phytophthora rubi</name>
    <dbReference type="NCBI Taxonomy" id="129364"/>
    <lineage>
        <taxon>Eukaryota</taxon>
        <taxon>Sar</taxon>
        <taxon>Stramenopiles</taxon>
        <taxon>Oomycota</taxon>
        <taxon>Peronosporomycetes</taxon>
        <taxon>Peronosporales</taxon>
        <taxon>Peronosporaceae</taxon>
        <taxon>Phytophthora</taxon>
    </lineage>
</organism>
<comment type="caution">
    <text evidence="2">The sequence shown here is derived from an EMBL/GenBank/DDBJ whole genome shotgun (WGS) entry which is preliminary data.</text>
</comment>
<evidence type="ECO:0008006" key="4">
    <source>
        <dbReference type="Google" id="ProtNLM"/>
    </source>
</evidence>
<evidence type="ECO:0000313" key="3">
    <source>
        <dbReference type="Proteomes" id="UP000429607"/>
    </source>
</evidence>
<feature type="region of interest" description="Disordered" evidence="1">
    <location>
        <begin position="1"/>
        <end position="22"/>
    </location>
</feature>
<name>A0A6A3HDG6_9STRA</name>
<dbReference type="AlphaFoldDB" id="A0A6A3HDG6"/>
<evidence type="ECO:0000256" key="1">
    <source>
        <dbReference type="SAM" id="MobiDB-lite"/>
    </source>
</evidence>
<accession>A0A6A3HDG6</accession>
<feature type="compositionally biased region" description="Basic residues" evidence="1">
    <location>
        <begin position="12"/>
        <end position="21"/>
    </location>
</feature>
<evidence type="ECO:0000313" key="2">
    <source>
        <dbReference type="EMBL" id="KAE8966924.1"/>
    </source>
</evidence>
<protein>
    <recommendedName>
        <fullName evidence="4">Chromo domain-containing protein</fullName>
    </recommendedName>
</protein>
<dbReference type="InterPro" id="IPR016197">
    <property type="entry name" value="Chromo-like_dom_sf"/>
</dbReference>
<dbReference type="EMBL" id="QXFV01004971">
    <property type="protein sequence ID" value="KAE8966924.1"/>
    <property type="molecule type" value="Genomic_DNA"/>
</dbReference>
<reference evidence="2 3" key="1">
    <citation type="submission" date="2018-09" db="EMBL/GenBank/DDBJ databases">
        <title>Genomic investigation of the strawberry pathogen Phytophthora fragariae indicates pathogenicity is determined by transcriptional variation in three key races.</title>
        <authorList>
            <person name="Adams T.M."/>
            <person name="Armitage A.D."/>
            <person name="Sobczyk M.K."/>
            <person name="Bates H.J."/>
            <person name="Dunwell J.M."/>
            <person name="Nellist C.F."/>
            <person name="Harrison R.J."/>
        </authorList>
    </citation>
    <scope>NUCLEOTIDE SEQUENCE [LARGE SCALE GENOMIC DNA]</scope>
    <source>
        <strain evidence="2 3">SCRP249</strain>
    </source>
</reference>